<dbReference type="GO" id="GO:0008998">
    <property type="term" value="F:ribonucleoside-triphosphate reductase (thioredoxin) activity"/>
    <property type="evidence" value="ECO:0007669"/>
    <property type="project" value="InterPro"/>
</dbReference>
<evidence type="ECO:0000313" key="1">
    <source>
        <dbReference type="EMBL" id="PIQ98280.1"/>
    </source>
</evidence>
<dbReference type="GO" id="GO:0031250">
    <property type="term" value="C:anaerobic ribonucleoside-triphosphate reductase complex"/>
    <property type="evidence" value="ECO:0007669"/>
    <property type="project" value="TreeGrafter"/>
</dbReference>
<accession>A0A2H0MNQ6</accession>
<dbReference type="EMBL" id="PCWI01000047">
    <property type="protein sequence ID" value="PIQ98280.1"/>
    <property type="molecule type" value="Genomic_DNA"/>
</dbReference>
<dbReference type="PANTHER" id="PTHR21075:SF0">
    <property type="entry name" value="ANAEROBIC RIBONUCLEOSIDE-TRIPHOSPHATE REDUCTASE"/>
    <property type="match status" value="1"/>
</dbReference>
<proteinExistence type="predicted"/>
<dbReference type="InterPro" id="IPR012833">
    <property type="entry name" value="NrdD"/>
</dbReference>
<evidence type="ECO:0000313" key="2">
    <source>
        <dbReference type="Proteomes" id="UP000229381"/>
    </source>
</evidence>
<evidence type="ECO:0008006" key="3">
    <source>
        <dbReference type="Google" id="ProtNLM"/>
    </source>
</evidence>
<dbReference type="Gene3D" id="3.20.70.20">
    <property type="match status" value="1"/>
</dbReference>
<dbReference type="GO" id="GO:0009265">
    <property type="term" value="P:2'-deoxyribonucleotide biosynthetic process"/>
    <property type="evidence" value="ECO:0007669"/>
    <property type="project" value="TreeGrafter"/>
</dbReference>
<dbReference type="Proteomes" id="UP000229381">
    <property type="component" value="Unassembled WGS sequence"/>
</dbReference>
<comment type="caution">
    <text evidence="1">The sequence shown here is derived from an EMBL/GenBank/DDBJ whole genome shotgun (WGS) entry which is preliminary data.</text>
</comment>
<organism evidence="1 2">
    <name type="scientific">Candidatus Nealsonbacteria bacterium CG11_big_fil_rev_8_21_14_0_20_39_9</name>
    <dbReference type="NCBI Taxonomy" id="1974715"/>
    <lineage>
        <taxon>Bacteria</taxon>
        <taxon>Candidatus Nealsoniibacteriota</taxon>
    </lineage>
</organism>
<dbReference type="PANTHER" id="PTHR21075">
    <property type="entry name" value="ANAEROBIC RIBONUCLEOSIDE-TRIPHOSPHATE REDUCTASE"/>
    <property type="match status" value="1"/>
</dbReference>
<dbReference type="SUPFAM" id="SSF51998">
    <property type="entry name" value="PFL-like glycyl radical enzymes"/>
    <property type="match status" value="1"/>
</dbReference>
<dbReference type="GO" id="GO:0004748">
    <property type="term" value="F:ribonucleoside-diphosphate reductase activity, thioredoxin disulfide as acceptor"/>
    <property type="evidence" value="ECO:0007669"/>
    <property type="project" value="TreeGrafter"/>
</dbReference>
<feature type="non-terminal residue" evidence="1">
    <location>
        <position position="121"/>
    </location>
</feature>
<reference evidence="1 2" key="1">
    <citation type="submission" date="2017-09" db="EMBL/GenBank/DDBJ databases">
        <title>Depth-based differentiation of microbial function through sediment-hosted aquifers and enrichment of novel symbionts in the deep terrestrial subsurface.</title>
        <authorList>
            <person name="Probst A.J."/>
            <person name="Ladd B."/>
            <person name="Jarett J.K."/>
            <person name="Geller-Mcgrath D.E."/>
            <person name="Sieber C.M."/>
            <person name="Emerson J.B."/>
            <person name="Anantharaman K."/>
            <person name="Thomas B.C."/>
            <person name="Malmstrom R."/>
            <person name="Stieglmeier M."/>
            <person name="Klingl A."/>
            <person name="Woyke T."/>
            <person name="Ryan C.M."/>
            <person name="Banfield J.F."/>
        </authorList>
    </citation>
    <scope>NUCLEOTIDE SEQUENCE [LARGE SCALE GENOMIC DNA]</scope>
    <source>
        <strain evidence="1">CG11_big_fil_rev_8_21_14_0_20_39_9</strain>
    </source>
</reference>
<gene>
    <name evidence="1" type="ORF">COV64_02220</name>
</gene>
<name>A0A2H0MNQ6_9BACT</name>
<dbReference type="Pfam" id="PF13597">
    <property type="entry name" value="NRDD"/>
    <property type="match status" value="1"/>
</dbReference>
<dbReference type="GO" id="GO:0006260">
    <property type="term" value="P:DNA replication"/>
    <property type="evidence" value="ECO:0007669"/>
    <property type="project" value="InterPro"/>
</dbReference>
<dbReference type="AlphaFoldDB" id="A0A2H0MNQ6"/>
<sequence>MKGRKIKAGIVYTIGVQETKHYRLRKNNSQKVYYEGKVYCCEVPNHTVFVRRNGRVAWCGNSIGVVTINMPRIGHLSKTKKDFFERLGHLMDLARESLEIKRKALENFMEKGLYPYSRYYL</sequence>
<protein>
    <recommendedName>
        <fullName evidence="3">Transposase</fullName>
    </recommendedName>
</protein>